<dbReference type="OrthoDB" id="6359816at2759"/>
<dbReference type="PANTHER" id="PTHR24413">
    <property type="entry name" value="SPECKLE-TYPE POZ PROTEIN"/>
    <property type="match status" value="1"/>
</dbReference>
<dbReference type="InterPro" id="IPR000210">
    <property type="entry name" value="BTB/POZ_dom"/>
</dbReference>
<protein>
    <submittedName>
        <fullName evidence="2">POZ domain-containing protein</fullName>
    </submittedName>
</protein>
<dbReference type="InterPro" id="IPR011333">
    <property type="entry name" value="SKP1/BTB/POZ_sf"/>
</dbReference>
<dbReference type="Proteomes" id="UP000439903">
    <property type="component" value="Unassembled WGS sequence"/>
</dbReference>
<dbReference type="CDD" id="cd18186">
    <property type="entry name" value="BTB_POZ_ZBTB_KLHL-like"/>
    <property type="match status" value="1"/>
</dbReference>
<dbReference type="Gene3D" id="3.30.710.10">
    <property type="entry name" value="Potassium Channel Kv1.1, Chain A"/>
    <property type="match status" value="1"/>
</dbReference>
<dbReference type="Pfam" id="PF00651">
    <property type="entry name" value="BTB"/>
    <property type="match status" value="1"/>
</dbReference>
<reference evidence="2 3" key="1">
    <citation type="journal article" date="2019" name="Environ. Microbiol.">
        <title>At the nexus of three kingdoms: the genome of the mycorrhizal fungus Gigaspora margarita provides insights into plant, endobacterial and fungal interactions.</title>
        <authorList>
            <person name="Venice F."/>
            <person name="Ghignone S."/>
            <person name="Salvioli di Fossalunga A."/>
            <person name="Amselem J."/>
            <person name="Novero M."/>
            <person name="Xianan X."/>
            <person name="Sedzielewska Toro K."/>
            <person name="Morin E."/>
            <person name="Lipzen A."/>
            <person name="Grigoriev I.V."/>
            <person name="Henrissat B."/>
            <person name="Martin F.M."/>
            <person name="Bonfante P."/>
        </authorList>
    </citation>
    <scope>NUCLEOTIDE SEQUENCE [LARGE SCALE GENOMIC DNA]</scope>
    <source>
        <strain evidence="2 3">BEG34</strain>
    </source>
</reference>
<dbReference type="PROSITE" id="PS50097">
    <property type="entry name" value="BTB"/>
    <property type="match status" value="1"/>
</dbReference>
<evidence type="ECO:0000313" key="3">
    <source>
        <dbReference type="Proteomes" id="UP000439903"/>
    </source>
</evidence>
<dbReference type="SUPFAM" id="SSF54695">
    <property type="entry name" value="POZ domain"/>
    <property type="match status" value="1"/>
</dbReference>
<keyword evidence="3" id="KW-1185">Reference proteome</keyword>
<evidence type="ECO:0000259" key="1">
    <source>
        <dbReference type="PROSITE" id="PS50097"/>
    </source>
</evidence>
<dbReference type="SMART" id="SM00225">
    <property type="entry name" value="BTB"/>
    <property type="match status" value="1"/>
</dbReference>
<comment type="caution">
    <text evidence="2">The sequence shown here is derived from an EMBL/GenBank/DDBJ whole genome shotgun (WGS) entry which is preliminary data.</text>
</comment>
<feature type="domain" description="BTB" evidence="1">
    <location>
        <begin position="172"/>
        <end position="276"/>
    </location>
</feature>
<accession>A0A8H4B120</accession>
<name>A0A8H4B120_GIGMA</name>
<sequence length="378" mass="43972">MDGFGDRSSFEFELTNVHQLQGRVCSPRFETMPNIFWQLGFVLESPNDPEYCAVYLHAICNTNEVEEYDQSRNDCLPARMYLKGPGGAIIKEMTTSSRFKFKTVKVRRLRMAQFCRRSRLTNNLIIGVRLKNTQLGNDFFRNLSFHKPIPTKQIPKNLITAWKNEFQKPESGDVKITVQGQSIFASSSILARRSEYFQRMFNGSWSECNQSIIKEEDTGNETDIETDIETDAETNLQKKVIACRQYRYSIDIPDFDYQTTLQMLIFLYTNQVDVNNCPNVWNLYTIANKYLISGLETEAKLKILEGMNIDTAVEGLFSNAWKWPDLKKRFLRYVVDNFLQIRNSQVYKDIVANRSKYPMFLELNSEILLSFVPETVEP</sequence>
<organism evidence="2 3">
    <name type="scientific">Gigaspora margarita</name>
    <dbReference type="NCBI Taxonomy" id="4874"/>
    <lineage>
        <taxon>Eukaryota</taxon>
        <taxon>Fungi</taxon>
        <taxon>Fungi incertae sedis</taxon>
        <taxon>Mucoromycota</taxon>
        <taxon>Glomeromycotina</taxon>
        <taxon>Glomeromycetes</taxon>
        <taxon>Diversisporales</taxon>
        <taxon>Gigasporaceae</taxon>
        <taxon>Gigaspora</taxon>
    </lineage>
</organism>
<gene>
    <name evidence="2" type="ORF">F8M41_022835</name>
</gene>
<dbReference type="AlphaFoldDB" id="A0A8H4B120"/>
<dbReference type="EMBL" id="WTPW01000073">
    <property type="protein sequence ID" value="KAF0552023.1"/>
    <property type="molecule type" value="Genomic_DNA"/>
</dbReference>
<evidence type="ECO:0000313" key="2">
    <source>
        <dbReference type="EMBL" id="KAF0552023.1"/>
    </source>
</evidence>
<proteinExistence type="predicted"/>